<dbReference type="AlphaFoldDB" id="A0A5A7TVZ1"/>
<reference evidence="1 2" key="1">
    <citation type="submission" date="2019-08" db="EMBL/GenBank/DDBJ databases">
        <title>Draft genome sequences of two oriental melons (Cucumis melo L. var makuwa).</title>
        <authorList>
            <person name="Kwon S.-Y."/>
        </authorList>
    </citation>
    <scope>NUCLEOTIDE SEQUENCE [LARGE SCALE GENOMIC DNA]</scope>
    <source>
        <strain evidence="2">cv. SW 3</strain>
        <tissue evidence="1">Leaf</tissue>
    </source>
</reference>
<protein>
    <submittedName>
        <fullName evidence="1">Potassium transporter 19-like</fullName>
    </submittedName>
</protein>
<dbReference type="PANTHER" id="PTHR10775">
    <property type="entry name" value="OS08G0208400 PROTEIN"/>
    <property type="match status" value="1"/>
</dbReference>
<dbReference type="EMBL" id="SSTE01014401">
    <property type="protein sequence ID" value="KAA0046057.1"/>
    <property type="molecule type" value="Genomic_DNA"/>
</dbReference>
<evidence type="ECO:0000313" key="2">
    <source>
        <dbReference type="Proteomes" id="UP000321393"/>
    </source>
</evidence>
<name>A0A5A7TVZ1_CUCMM</name>
<accession>A0A5A7TVZ1</accession>
<proteinExistence type="predicted"/>
<dbReference type="OrthoDB" id="3261594at2759"/>
<dbReference type="Proteomes" id="UP000321393">
    <property type="component" value="Unassembled WGS sequence"/>
</dbReference>
<comment type="caution">
    <text evidence="1">The sequence shown here is derived from an EMBL/GenBank/DDBJ whole genome shotgun (WGS) entry which is preliminary data.</text>
</comment>
<dbReference type="PANTHER" id="PTHR10775:SF185">
    <property type="entry name" value="OS08G0208400 PROTEIN"/>
    <property type="match status" value="1"/>
</dbReference>
<organism evidence="1 2">
    <name type="scientific">Cucumis melo var. makuwa</name>
    <name type="common">Oriental melon</name>
    <dbReference type="NCBI Taxonomy" id="1194695"/>
    <lineage>
        <taxon>Eukaryota</taxon>
        <taxon>Viridiplantae</taxon>
        <taxon>Streptophyta</taxon>
        <taxon>Embryophyta</taxon>
        <taxon>Tracheophyta</taxon>
        <taxon>Spermatophyta</taxon>
        <taxon>Magnoliopsida</taxon>
        <taxon>eudicotyledons</taxon>
        <taxon>Gunneridae</taxon>
        <taxon>Pentapetalae</taxon>
        <taxon>rosids</taxon>
        <taxon>fabids</taxon>
        <taxon>Cucurbitales</taxon>
        <taxon>Cucurbitaceae</taxon>
        <taxon>Benincaseae</taxon>
        <taxon>Cucumis</taxon>
    </lineage>
</organism>
<sequence>MKLRDLGLEYETIHACKYDCVLYWKEFADLQYCPTGGETRYKEGSTNMRWHRNKRVETDDVLRHPTDAKGGRTLILNILILLMIHEMCVWAWLQMGLTHLVSQPLSRDEICDQVLGRRLGYSKGLGWEPKPKARKITCASSSTTSCSSSTQEEIELQSKLNEALEQIELQDRNHATLASQVE</sequence>
<gene>
    <name evidence="1" type="ORF">E6C27_scaffold243G006370</name>
</gene>
<evidence type="ECO:0000313" key="1">
    <source>
        <dbReference type="EMBL" id="KAA0046057.1"/>
    </source>
</evidence>